<reference evidence="1 2" key="1">
    <citation type="submission" date="2021-07" db="EMBL/GenBank/DDBJ databases">
        <authorList>
            <person name="Palmer J.M."/>
        </authorList>
    </citation>
    <scope>NUCLEOTIDE SEQUENCE [LARGE SCALE GENOMIC DNA]</scope>
    <source>
        <strain evidence="1 2">AT_MEX2019</strain>
        <tissue evidence="1">Muscle</tissue>
    </source>
</reference>
<comment type="caution">
    <text evidence="1">The sequence shown here is derived from an EMBL/GenBank/DDBJ whole genome shotgun (WGS) entry which is preliminary data.</text>
</comment>
<proteinExistence type="predicted"/>
<dbReference type="Proteomes" id="UP001345963">
    <property type="component" value="Unassembled WGS sequence"/>
</dbReference>
<organism evidence="1 2">
    <name type="scientific">Ataeniobius toweri</name>
    <dbReference type="NCBI Taxonomy" id="208326"/>
    <lineage>
        <taxon>Eukaryota</taxon>
        <taxon>Metazoa</taxon>
        <taxon>Chordata</taxon>
        <taxon>Craniata</taxon>
        <taxon>Vertebrata</taxon>
        <taxon>Euteleostomi</taxon>
        <taxon>Actinopterygii</taxon>
        <taxon>Neopterygii</taxon>
        <taxon>Teleostei</taxon>
        <taxon>Neoteleostei</taxon>
        <taxon>Acanthomorphata</taxon>
        <taxon>Ovalentaria</taxon>
        <taxon>Atherinomorphae</taxon>
        <taxon>Cyprinodontiformes</taxon>
        <taxon>Goodeidae</taxon>
        <taxon>Ataeniobius</taxon>
    </lineage>
</organism>
<gene>
    <name evidence="1" type="ORF">ATANTOWER_031058</name>
</gene>
<name>A0ABU7BV52_9TELE</name>
<sequence length="174" mass="19677">MRYKLFWNFQNKLHLTYFRHSQGKGNSGLPMMSLSVHIKPHFSHKSLSSKTVTTGIGEAPRANVSLLAKTLQTGSKGVLGSRDHMHKLSTKESLFVFRYSFMKRGKLRYKHCLTFSLRPAEANCVPVNSLQRRSLYEAEWSGFPGLKGRQQEPHHCGYGNVQFGGPTEQATPHS</sequence>
<accession>A0ABU7BV52</accession>
<protein>
    <submittedName>
        <fullName evidence="1">Uncharacterized protein</fullName>
    </submittedName>
</protein>
<evidence type="ECO:0000313" key="2">
    <source>
        <dbReference type="Proteomes" id="UP001345963"/>
    </source>
</evidence>
<keyword evidence="2" id="KW-1185">Reference proteome</keyword>
<dbReference type="EMBL" id="JAHUTI010067562">
    <property type="protein sequence ID" value="MED6253485.1"/>
    <property type="molecule type" value="Genomic_DNA"/>
</dbReference>
<evidence type="ECO:0000313" key="1">
    <source>
        <dbReference type="EMBL" id="MED6253485.1"/>
    </source>
</evidence>